<sequence length="256" mass="28276">MSQKVELGLDCPACESDEVETDVYGFKGFCQSCGFIIRDWTSPEVPDWKIESKREQESNKQDWLSFCRVRNSTEEQLALAFECIERLSSELAVSRSVREKAAKIYSEAFCYGTTNGRSTDCIVAACLSIASQNDYEPIPTSRLTDAASVTGRAFNSSQRALRDDLKIENRPSSSKEYLPFLSEALCISEHEYTSASDLVEKLSGSLELVGKSPIGIASAAIYLTSDCTQQQIADSAGISSETIRQRVGDIRELNVL</sequence>
<dbReference type="PANTHER" id="PTHR11618">
    <property type="entry name" value="TRANSCRIPTION INITIATION FACTOR IIB-RELATED"/>
    <property type="match status" value="1"/>
</dbReference>
<proteinExistence type="predicted"/>
<name>A0A256IIV9_9EURY</name>
<evidence type="ECO:0000259" key="3">
    <source>
        <dbReference type="Pfam" id="PF00382"/>
    </source>
</evidence>
<dbReference type="GO" id="GO:0017025">
    <property type="term" value="F:TBP-class protein binding"/>
    <property type="evidence" value="ECO:0007669"/>
    <property type="project" value="InterPro"/>
</dbReference>
<dbReference type="PRINTS" id="PR00685">
    <property type="entry name" value="TIFACTORIIB"/>
</dbReference>
<dbReference type="AlphaFoldDB" id="A0A256IIV9"/>
<dbReference type="Gene3D" id="1.10.472.170">
    <property type="match status" value="1"/>
</dbReference>
<feature type="domain" description="Transcription factor TFIIB cyclin-like" evidence="3">
    <location>
        <begin position="169"/>
        <end position="246"/>
    </location>
</feature>
<evidence type="ECO:0000256" key="2">
    <source>
        <dbReference type="ARBA" id="ARBA00023163"/>
    </source>
</evidence>
<dbReference type="RefSeq" id="WP_094531974.1">
    <property type="nucleotide sequence ID" value="NZ_NHPJ01000085.1"/>
</dbReference>
<dbReference type="Proteomes" id="UP000216308">
    <property type="component" value="Unassembled WGS sequence"/>
</dbReference>
<dbReference type="InterPro" id="IPR036915">
    <property type="entry name" value="Cyclin-like_sf"/>
</dbReference>
<dbReference type="GO" id="GO:0070897">
    <property type="term" value="P:transcription preinitiation complex assembly"/>
    <property type="evidence" value="ECO:0007669"/>
    <property type="project" value="InterPro"/>
</dbReference>
<dbReference type="Pfam" id="PF00382">
    <property type="entry name" value="TFIIB"/>
    <property type="match status" value="2"/>
</dbReference>
<comment type="caution">
    <text evidence="4">The sequence shown here is derived from an EMBL/GenBank/DDBJ whole genome shotgun (WGS) entry which is preliminary data.</text>
</comment>
<keyword evidence="5" id="KW-1185">Reference proteome</keyword>
<reference evidence="4 5" key="1">
    <citation type="journal article" date="2014" name="Front. Microbiol.">
        <title>Population and genomic analysis of the genus Halorubrum.</title>
        <authorList>
            <person name="Fullmer M.S."/>
            <person name="Soucy S.M."/>
            <person name="Swithers K.S."/>
            <person name="Makkay A.M."/>
            <person name="Wheeler R."/>
            <person name="Ventosa A."/>
            <person name="Gogarten J.P."/>
            <person name="Papke R.T."/>
        </authorList>
    </citation>
    <scope>NUCLEOTIDE SEQUENCE [LARGE SCALE GENOMIC DNA]</scope>
    <source>
        <strain evidence="4 5">Cb34</strain>
    </source>
</reference>
<keyword evidence="1" id="KW-0805">Transcription regulation</keyword>
<dbReference type="OrthoDB" id="350863at2157"/>
<evidence type="ECO:0000313" key="4">
    <source>
        <dbReference type="EMBL" id="OYR56475.1"/>
    </source>
</evidence>
<dbReference type="InterPro" id="IPR013150">
    <property type="entry name" value="TFIIB_cyclin"/>
</dbReference>
<dbReference type="PANTHER" id="PTHR11618:SF13">
    <property type="entry name" value="TRANSCRIPTION INITIATION FACTOR IIB"/>
    <property type="match status" value="1"/>
</dbReference>
<evidence type="ECO:0000256" key="1">
    <source>
        <dbReference type="ARBA" id="ARBA00023015"/>
    </source>
</evidence>
<dbReference type="SUPFAM" id="SSF47954">
    <property type="entry name" value="Cyclin-like"/>
    <property type="match status" value="2"/>
</dbReference>
<evidence type="ECO:0000313" key="5">
    <source>
        <dbReference type="Proteomes" id="UP000216308"/>
    </source>
</evidence>
<protein>
    <recommendedName>
        <fullName evidence="3">Transcription factor TFIIB cyclin-like domain-containing protein</fullName>
    </recommendedName>
</protein>
<dbReference type="GO" id="GO:0097550">
    <property type="term" value="C:transcription preinitiation complex"/>
    <property type="evidence" value="ECO:0007669"/>
    <property type="project" value="TreeGrafter"/>
</dbReference>
<dbReference type="SUPFAM" id="SSF57783">
    <property type="entry name" value="Zinc beta-ribbon"/>
    <property type="match status" value="1"/>
</dbReference>
<dbReference type="EMBL" id="NHPJ01000085">
    <property type="protein sequence ID" value="OYR56475.1"/>
    <property type="molecule type" value="Genomic_DNA"/>
</dbReference>
<dbReference type="InterPro" id="IPR000812">
    <property type="entry name" value="TFIIB"/>
</dbReference>
<gene>
    <name evidence="4" type="ORF">DJ70_08550</name>
</gene>
<dbReference type="Gene3D" id="1.10.472.10">
    <property type="entry name" value="Cyclin-like"/>
    <property type="match status" value="1"/>
</dbReference>
<organism evidence="4 5">
    <name type="scientific">Halorubrum halodurans</name>
    <dbReference type="NCBI Taxonomy" id="1383851"/>
    <lineage>
        <taxon>Archaea</taxon>
        <taxon>Methanobacteriati</taxon>
        <taxon>Methanobacteriota</taxon>
        <taxon>Stenosarchaea group</taxon>
        <taxon>Halobacteria</taxon>
        <taxon>Halobacteriales</taxon>
        <taxon>Haloferacaceae</taxon>
        <taxon>Halorubrum</taxon>
    </lineage>
</organism>
<accession>A0A256IIV9</accession>
<keyword evidence="2" id="KW-0804">Transcription</keyword>
<feature type="domain" description="Transcription factor TFIIB cyclin-like" evidence="3">
    <location>
        <begin position="74"/>
        <end position="151"/>
    </location>
</feature>